<dbReference type="AlphaFoldDB" id="A0AAF0DU04"/>
<gene>
    <name evidence="2" type="ORF">MBRA1_002714</name>
</gene>
<reference evidence="2" key="1">
    <citation type="submission" date="2023-03" db="EMBL/GenBank/DDBJ databases">
        <title>Mating type loci evolution in Malassezia.</title>
        <authorList>
            <person name="Coelho M.A."/>
        </authorList>
    </citation>
    <scope>NUCLEOTIDE SEQUENCE</scope>
    <source>
        <strain evidence="2">CBS 14135</strain>
    </source>
</reference>
<feature type="region of interest" description="Disordered" evidence="1">
    <location>
        <begin position="73"/>
        <end position="163"/>
    </location>
</feature>
<evidence type="ECO:0000313" key="2">
    <source>
        <dbReference type="EMBL" id="WFC96058.1"/>
    </source>
</evidence>
<sequence length="163" mass="17670">MPRSASAGRAHDYKAHFTRTRLAYDKVTAVRVLLMQRHSEMEAAATKAMQLQQALQEEVDFLLDAIAEIHARAASAPQKERPAPTPPEARTPKGRPARRAVAYSDDEDDEPTPARAPSTGAASEAERSAKRLRSTPATSEVDDDVLASLGDDDVSAPKRARLA</sequence>
<proteinExistence type="predicted"/>
<protein>
    <submittedName>
        <fullName evidence="2">Uncharacterized protein</fullName>
    </submittedName>
</protein>
<keyword evidence="3" id="KW-1185">Reference proteome</keyword>
<organism evidence="2 3">
    <name type="scientific">Malassezia brasiliensis</name>
    <dbReference type="NCBI Taxonomy" id="1821822"/>
    <lineage>
        <taxon>Eukaryota</taxon>
        <taxon>Fungi</taxon>
        <taxon>Dikarya</taxon>
        <taxon>Basidiomycota</taxon>
        <taxon>Ustilaginomycotina</taxon>
        <taxon>Malasseziomycetes</taxon>
        <taxon>Malasseziales</taxon>
        <taxon>Malasseziaceae</taxon>
        <taxon>Malassezia</taxon>
    </lineage>
</organism>
<evidence type="ECO:0000313" key="3">
    <source>
        <dbReference type="Proteomes" id="UP001216638"/>
    </source>
</evidence>
<accession>A0AAF0DU04</accession>
<name>A0AAF0DU04_9BASI</name>
<dbReference type="EMBL" id="CP119953">
    <property type="protein sequence ID" value="WFC96058.1"/>
    <property type="molecule type" value="Genomic_DNA"/>
</dbReference>
<evidence type="ECO:0000256" key="1">
    <source>
        <dbReference type="SAM" id="MobiDB-lite"/>
    </source>
</evidence>
<dbReference type="Proteomes" id="UP001216638">
    <property type="component" value="Chromosome 3"/>
</dbReference>
<feature type="compositionally biased region" description="Acidic residues" evidence="1">
    <location>
        <begin position="140"/>
        <end position="154"/>
    </location>
</feature>